<comment type="caution">
    <text evidence="1">The sequence shown here is derived from an EMBL/GenBank/DDBJ whole genome shotgun (WGS) entry which is preliminary data.</text>
</comment>
<dbReference type="AlphaFoldDB" id="A0AA44BDF4"/>
<accession>A0AA44BDF4</accession>
<reference evidence="1 2" key="1">
    <citation type="submission" date="2019-04" db="EMBL/GenBank/DDBJ databases">
        <title>Isachenkonia alkalipeptolytica gen. nov. sp. nov. a new anaerobic, alkiliphilic organothrophic bacterium capable to reduce synthesized ferrihydrite isolated from a soda lake.</title>
        <authorList>
            <person name="Toshchakov S.V."/>
            <person name="Zavarzina D.G."/>
            <person name="Zhilina T.N."/>
            <person name="Kostrikina N.A."/>
            <person name="Kublanov I.V."/>
        </authorList>
    </citation>
    <scope>NUCLEOTIDE SEQUENCE [LARGE SCALE GENOMIC DNA]</scope>
    <source>
        <strain evidence="1 2">Z-1701</strain>
    </source>
</reference>
<dbReference type="Proteomes" id="UP000449710">
    <property type="component" value="Unassembled WGS sequence"/>
</dbReference>
<dbReference type="Pfam" id="PF01963">
    <property type="entry name" value="TraB_PrgY_gumN"/>
    <property type="match status" value="1"/>
</dbReference>
<proteinExistence type="predicted"/>
<dbReference type="PANTHER" id="PTHR40590:SF1">
    <property type="entry name" value="CYTOPLASMIC PROTEIN"/>
    <property type="match status" value="1"/>
</dbReference>
<keyword evidence="2" id="KW-1185">Reference proteome</keyword>
<evidence type="ECO:0000313" key="2">
    <source>
        <dbReference type="Proteomes" id="UP000449710"/>
    </source>
</evidence>
<name>A0AA44BDF4_9CLOT</name>
<dbReference type="RefSeq" id="WP_160719851.1">
    <property type="nucleotide sequence ID" value="NZ_SUMG01000004.1"/>
</dbReference>
<dbReference type="InterPro" id="IPR047111">
    <property type="entry name" value="YbaP-like"/>
</dbReference>
<protein>
    <submittedName>
        <fullName evidence="1">TraB/GumN family protein</fullName>
    </submittedName>
</protein>
<dbReference type="CDD" id="cd14789">
    <property type="entry name" value="Tiki"/>
    <property type="match status" value="1"/>
</dbReference>
<sequence length="309" mass="35966">MKFIGKLKSSRKLRFALLVLGVFISVLGCSEETVENGRGLFYEVTGGENPVYLMGSIHIGEEEMYPLHNSIEEAFESSDVLVMEIDLDNLNEMAVAQEMMDYAMYDDESRMRDTISEETFQELLSYAQPLGIGEEILDLFRPWYGTMLLTEIAVEKSDFSQEYGVEQYFLDQKGDREVIGLESVEDQLRPFTLLSDESQQRYLEETLGEMETVNEQFREMLDYWEQGDLEYFETLRRESMEEVGSESFQQYQIAMLDERDLNMTEKIQELLENDEEETYFIVVGSLHLVGENSIVYNLEELGYHLELGY</sequence>
<dbReference type="InterPro" id="IPR002816">
    <property type="entry name" value="TraB/PrgY/GumN_fam"/>
</dbReference>
<organism evidence="1 2">
    <name type="scientific">Isachenkonia alkalipeptolytica</name>
    <dbReference type="NCBI Taxonomy" id="2565777"/>
    <lineage>
        <taxon>Bacteria</taxon>
        <taxon>Bacillati</taxon>
        <taxon>Bacillota</taxon>
        <taxon>Clostridia</taxon>
        <taxon>Eubacteriales</taxon>
        <taxon>Clostridiaceae</taxon>
        <taxon>Isachenkonia</taxon>
    </lineage>
</organism>
<dbReference type="PROSITE" id="PS51257">
    <property type="entry name" value="PROKAR_LIPOPROTEIN"/>
    <property type="match status" value="1"/>
</dbReference>
<gene>
    <name evidence="1" type="ORF">ISALK_05225</name>
</gene>
<evidence type="ECO:0000313" key="1">
    <source>
        <dbReference type="EMBL" id="NBG87897.1"/>
    </source>
</evidence>
<dbReference type="EMBL" id="SUMG01000004">
    <property type="protein sequence ID" value="NBG87897.1"/>
    <property type="molecule type" value="Genomic_DNA"/>
</dbReference>
<dbReference type="PANTHER" id="PTHR40590">
    <property type="entry name" value="CYTOPLASMIC PROTEIN-RELATED"/>
    <property type="match status" value="1"/>
</dbReference>